<keyword evidence="4" id="KW-1185">Reference proteome</keyword>
<evidence type="ECO:0000256" key="2">
    <source>
        <dbReference type="SAM" id="Phobius"/>
    </source>
</evidence>
<dbReference type="RefSeq" id="WP_145054053.1">
    <property type="nucleotide sequence ID" value="NZ_CP036433.1"/>
</dbReference>
<keyword evidence="2" id="KW-1133">Transmembrane helix</keyword>
<keyword evidence="2" id="KW-0472">Membrane</keyword>
<feature type="compositionally biased region" description="Basic and acidic residues" evidence="1">
    <location>
        <begin position="1"/>
        <end position="16"/>
    </location>
</feature>
<dbReference type="KEGG" id="lcre:Pla8534_31100"/>
<dbReference type="EMBL" id="CP036433">
    <property type="protein sequence ID" value="QDU95295.1"/>
    <property type="molecule type" value="Genomic_DNA"/>
</dbReference>
<gene>
    <name evidence="3" type="ORF">Pla8534_31100</name>
</gene>
<evidence type="ECO:0000313" key="4">
    <source>
        <dbReference type="Proteomes" id="UP000317648"/>
    </source>
</evidence>
<evidence type="ECO:0000313" key="3">
    <source>
        <dbReference type="EMBL" id="QDU95295.1"/>
    </source>
</evidence>
<evidence type="ECO:0000256" key="1">
    <source>
        <dbReference type="SAM" id="MobiDB-lite"/>
    </source>
</evidence>
<dbReference type="AlphaFoldDB" id="A0A518DTY2"/>
<dbReference type="Proteomes" id="UP000317648">
    <property type="component" value="Chromosome"/>
</dbReference>
<reference evidence="3 4" key="1">
    <citation type="submission" date="2019-02" db="EMBL/GenBank/DDBJ databases">
        <title>Deep-cultivation of Planctomycetes and their phenomic and genomic characterization uncovers novel biology.</title>
        <authorList>
            <person name="Wiegand S."/>
            <person name="Jogler M."/>
            <person name="Boedeker C."/>
            <person name="Pinto D."/>
            <person name="Vollmers J."/>
            <person name="Rivas-Marin E."/>
            <person name="Kohn T."/>
            <person name="Peeters S.H."/>
            <person name="Heuer A."/>
            <person name="Rast P."/>
            <person name="Oberbeckmann S."/>
            <person name="Bunk B."/>
            <person name="Jeske O."/>
            <person name="Meyerdierks A."/>
            <person name="Storesund J.E."/>
            <person name="Kallscheuer N."/>
            <person name="Luecker S."/>
            <person name="Lage O.M."/>
            <person name="Pohl T."/>
            <person name="Merkel B.J."/>
            <person name="Hornburger P."/>
            <person name="Mueller R.-W."/>
            <person name="Bruemmer F."/>
            <person name="Labrenz M."/>
            <person name="Spormann A.M."/>
            <person name="Op den Camp H."/>
            <person name="Overmann J."/>
            <person name="Amann R."/>
            <person name="Jetten M.S.M."/>
            <person name="Mascher T."/>
            <person name="Medema M.H."/>
            <person name="Devos D.P."/>
            <person name="Kaster A.-K."/>
            <person name="Ovreas L."/>
            <person name="Rohde M."/>
            <person name="Galperin M.Y."/>
            <person name="Jogler C."/>
        </authorList>
    </citation>
    <scope>NUCLEOTIDE SEQUENCE [LARGE SCALE GENOMIC DNA]</scope>
    <source>
        <strain evidence="3 4">Pla85_3_4</strain>
    </source>
</reference>
<name>A0A518DTY2_9BACT</name>
<evidence type="ECO:0008006" key="5">
    <source>
        <dbReference type="Google" id="ProtNLM"/>
    </source>
</evidence>
<feature type="transmembrane region" description="Helical" evidence="2">
    <location>
        <begin position="43"/>
        <end position="66"/>
    </location>
</feature>
<sequence length="493" mass="53462">MQDEHSTPEPPRDSKTSDAASTNPPGDKPRPAETPSRQGCLRWGLVILAFLMTAPCLCCCGGWLYWNRQAQQAAEAELALIREAGEPVEIADLKSITSRTGGESDAADLWRQAFEELDAPAFVADSEAIPQLFSNGTYLPTPHAYWPDEDAAAQFLGDHADLLELLHQASQQGTGEFDISYTKGGLMEFKYLSSAQRAFRLLKLKAYYDAHTGDTAGAAGALRDTLSMAALLQQQPSFIPQLVAAACIGSVWSSLQDLMPGNEWGEQDLLATQEALRGLDPKAGLKTALLGERVLAIYSFSFVEDISQENPEDGRIEVKRHEDLAYTLKNFRELVAATDLPWPALLASGKTLESQMKQETSGLGGVRYVVTATVFPPVSVVLVAGARTEAFLATARAGIALERFRQQTGAFPQTLAELAPDWLPTVPLDPFDGQSLRYHPPANETDYATVFSVGENIKDDGANPSDDADGIPLDLVFRVSTPPKNRSVPPAKE</sequence>
<accession>A0A518DTY2</accession>
<dbReference type="OrthoDB" id="223245at2"/>
<proteinExistence type="predicted"/>
<protein>
    <recommendedName>
        <fullName evidence="5">Bacterial type II secretion system protein G</fullName>
    </recommendedName>
</protein>
<keyword evidence="2" id="KW-0812">Transmembrane</keyword>
<organism evidence="3 4">
    <name type="scientific">Lignipirellula cremea</name>
    <dbReference type="NCBI Taxonomy" id="2528010"/>
    <lineage>
        <taxon>Bacteria</taxon>
        <taxon>Pseudomonadati</taxon>
        <taxon>Planctomycetota</taxon>
        <taxon>Planctomycetia</taxon>
        <taxon>Pirellulales</taxon>
        <taxon>Pirellulaceae</taxon>
        <taxon>Lignipirellula</taxon>
    </lineage>
</organism>
<feature type="region of interest" description="Disordered" evidence="1">
    <location>
        <begin position="1"/>
        <end position="36"/>
    </location>
</feature>